<evidence type="ECO:0000256" key="6">
    <source>
        <dbReference type="ARBA" id="ARBA00022670"/>
    </source>
</evidence>
<evidence type="ECO:0000256" key="8">
    <source>
        <dbReference type="ARBA" id="ARBA00022807"/>
    </source>
</evidence>
<evidence type="ECO:0000256" key="11">
    <source>
        <dbReference type="ARBA" id="ARBA00023006"/>
    </source>
</evidence>
<dbReference type="FunFam" id="3.90.930.12:FF:000004">
    <property type="entry name" value="60S ribosomal protein L9"/>
    <property type="match status" value="1"/>
</dbReference>
<evidence type="ECO:0000256" key="5">
    <source>
        <dbReference type="ARBA" id="ARBA00022490"/>
    </source>
</evidence>
<keyword evidence="11 14" id="KW-0072">Autophagy</keyword>
<evidence type="ECO:0000313" key="17">
    <source>
        <dbReference type="Proteomes" id="UP000095280"/>
    </source>
</evidence>
<comment type="function">
    <text evidence="14">Cysteine protease that plays a key role in autophagy by mediating both proteolytic activation and delipidation of ATG8 family proteins.</text>
</comment>
<reference evidence="18" key="1">
    <citation type="submission" date="2016-11" db="UniProtKB">
        <authorList>
            <consortium name="WormBaseParasite"/>
        </authorList>
    </citation>
    <scope>IDENTIFICATION</scope>
</reference>
<dbReference type="GO" id="GO:0005840">
    <property type="term" value="C:ribosome"/>
    <property type="evidence" value="ECO:0007669"/>
    <property type="project" value="UniProtKB-KW"/>
</dbReference>
<dbReference type="AlphaFoldDB" id="A0A1I8IC84"/>
<comment type="catalytic activity">
    <reaction evidence="13">
        <text>[protein]-C-terminal L-amino acid-glycyl-phosphatidylethanolamide + H2O = [protein]-C-terminal L-amino acid-glycine + a 1,2-diacyl-sn-glycero-3-phosphoethanolamine</text>
        <dbReference type="Rhea" id="RHEA:67548"/>
        <dbReference type="Rhea" id="RHEA-COMP:17323"/>
        <dbReference type="Rhea" id="RHEA-COMP:17324"/>
        <dbReference type="ChEBI" id="CHEBI:15377"/>
        <dbReference type="ChEBI" id="CHEBI:64612"/>
        <dbReference type="ChEBI" id="CHEBI:172940"/>
        <dbReference type="ChEBI" id="CHEBI:172941"/>
    </reaction>
    <physiologicalReaction direction="left-to-right" evidence="13">
        <dbReference type="Rhea" id="RHEA:67549"/>
    </physiologicalReaction>
</comment>
<evidence type="ECO:0000256" key="12">
    <source>
        <dbReference type="ARBA" id="ARBA00023274"/>
    </source>
</evidence>
<keyword evidence="5 14" id="KW-0963">Cytoplasm</keyword>
<dbReference type="InterPro" id="IPR038765">
    <property type="entry name" value="Papain-like_cys_pep_sf"/>
</dbReference>
<dbReference type="InterPro" id="IPR046792">
    <property type="entry name" value="Peptidase_C54_cat"/>
</dbReference>
<protein>
    <recommendedName>
        <fullName evidence="14">Cysteine protease</fullName>
        <ecNumber evidence="14">3.4.22.-</ecNumber>
    </recommendedName>
</protein>
<keyword evidence="12" id="KW-0687">Ribonucleoprotein</keyword>
<dbReference type="Pfam" id="PF03416">
    <property type="entry name" value="Peptidase_C54"/>
    <property type="match status" value="1"/>
</dbReference>
<dbReference type="SUPFAM" id="SSF54001">
    <property type="entry name" value="Cysteine proteinases"/>
    <property type="match status" value="1"/>
</dbReference>
<evidence type="ECO:0000256" key="7">
    <source>
        <dbReference type="ARBA" id="ARBA00022801"/>
    </source>
</evidence>
<comment type="subcellular location">
    <subcellularLocation>
        <location evidence="1 14">Cytoplasm</location>
    </subcellularLocation>
</comment>
<keyword evidence="9 14" id="KW-0653">Protein transport</keyword>
<dbReference type="GO" id="GO:0015031">
    <property type="term" value="P:protein transport"/>
    <property type="evidence" value="ECO:0007669"/>
    <property type="project" value="UniProtKB-KW"/>
</dbReference>
<dbReference type="SUPFAM" id="SSF56053">
    <property type="entry name" value="Ribosomal protein L6"/>
    <property type="match status" value="2"/>
</dbReference>
<evidence type="ECO:0000259" key="15">
    <source>
        <dbReference type="Pfam" id="PF00347"/>
    </source>
</evidence>
<sequence length="483" mass="53847">MKVIKSSLSLKIPEGVTVTANSRMVRVKGKRGALSRSFRHLSLDIKVSPNGRTLTVEKWFGVHKELAAVRTVITHVRNMIKGVTYGFRYKMKSVYAHFPINMVISKAGDSIEIRNFLGEKNNRTVNMLRGVTVSQTGVKDEIQLEGNDVEAVSHAAALIQQCCCVKNKDIRKFLDGVYVSEKTTLHRQQRHLPDGGTFVQVDRSRNGYDVYEFDSKGERDQTKQLASDMGSRFFACYRKNFEPIVLSPQQSNMAKSGSGAREVIGRRQFSTDAGWGCMYRCAQMLLGNALQMLHLGRGWRVQQEQRQRQQPAGQQLVGQLLNLFNESTGQLSLRRLLQCASGAPPGRFIGPATAAEAVRQAVQEASYEPMLATLSVLVARQSCINRDQLAEMLRPNAFRDNRAVLLLLPLWLGGARQANPMYLAALQVLLGDEACVGMLGGRPRHSVYIFGYQGDRLLYLDPHVCEPASAGPGLHYRARPRLV</sequence>
<dbReference type="InterPro" id="IPR005078">
    <property type="entry name" value="Peptidase_C54"/>
</dbReference>
<evidence type="ECO:0000259" key="16">
    <source>
        <dbReference type="Pfam" id="PF03416"/>
    </source>
</evidence>
<comment type="similarity">
    <text evidence="3 14">Belongs to the peptidase C54 family.</text>
</comment>
<dbReference type="FunFam" id="3.90.930.12:FF:000003">
    <property type="entry name" value="60S ribosomal protein L9"/>
    <property type="match status" value="1"/>
</dbReference>
<keyword evidence="7 14" id="KW-0378">Hydrolase</keyword>
<proteinExistence type="inferred from homology"/>
<name>A0A1I8IC84_9PLAT</name>
<dbReference type="WBParaSite" id="maker-uti_cns_0011558-snap-gene-0.4-mRNA-1">
    <property type="protein sequence ID" value="maker-uti_cns_0011558-snap-gene-0.4-mRNA-1"/>
    <property type="gene ID" value="maker-uti_cns_0011558-snap-gene-0.4"/>
</dbReference>
<evidence type="ECO:0000256" key="1">
    <source>
        <dbReference type="ARBA" id="ARBA00004496"/>
    </source>
</evidence>
<evidence type="ECO:0000256" key="14">
    <source>
        <dbReference type="RuleBase" id="RU363115"/>
    </source>
</evidence>
<accession>A0A1I8IC84</accession>
<evidence type="ECO:0000256" key="10">
    <source>
        <dbReference type="ARBA" id="ARBA00022980"/>
    </source>
</evidence>
<dbReference type="InterPro" id="IPR036789">
    <property type="entry name" value="Ribosomal_uL6-like_a/b-dom_sf"/>
</dbReference>
<comment type="similarity">
    <text evidence="2">Belongs to the universal ribosomal protein uL6 family.</text>
</comment>
<keyword evidence="4" id="KW-0813">Transport</keyword>
<evidence type="ECO:0000256" key="2">
    <source>
        <dbReference type="ARBA" id="ARBA00009356"/>
    </source>
</evidence>
<keyword evidence="10" id="KW-0689">Ribosomal protein</keyword>
<evidence type="ECO:0000256" key="3">
    <source>
        <dbReference type="ARBA" id="ARBA00010958"/>
    </source>
</evidence>
<evidence type="ECO:0000256" key="4">
    <source>
        <dbReference type="ARBA" id="ARBA00022448"/>
    </source>
</evidence>
<keyword evidence="17" id="KW-1185">Reference proteome</keyword>
<feature type="domain" description="Peptidase C54 catalytic" evidence="16">
    <location>
        <begin position="223"/>
        <end position="469"/>
    </location>
</feature>
<evidence type="ECO:0000256" key="9">
    <source>
        <dbReference type="ARBA" id="ARBA00022927"/>
    </source>
</evidence>
<feature type="domain" description="Large ribosomal subunit protein uL6 alpha-beta" evidence="15">
    <location>
        <begin position="98"/>
        <end position="176"/>
    </location>
</feature>
<organism evidence="17 18">
    <name type="scientific">Macrostomum lignano</name>
    <dbReference type="NCBI Taxonomy" id="282301"/>
    <lineage>
        <taxon>Eukaryota</taxon>
        <taxon>Metazoa</taxon>
        <taxon>Spiralia</taxon>
        <taxon>Lophotrochozoa</taxon>
        <taxon>Platyhelminthes</taxon>
        <taxon>Rhabditophora</taxon>
        <taxon>Macrostomorpha</taxon>
        <taxon>Macrostomida</taxon>
        <taxon>Macrostomidae</taxon>
        <taxon>Macrostomum</taxon>
    </lineage>
</organism>
<evidence type="ECO:0000313" key="18">
    <source>
        <dbReference type="WBParaSite" id="maker-uti_cns_0011558-snap-gene-0.4-mRNA-1"/>
    </source>
</evidence>
<dbReference type="PROSITE" id="PS00700">
    <property type="entry name" value="RIBOSOMAL_L6_2"/>
    <property type="match status" value="1"/>
</dbReference>
<keyword evidence="6 14" id="KW-0645">Protease</keyword>
<dbReference type="PANTHER" id="PTHR22624:SF49">
    <property type="entry name" value="CYSTEINE PROTEASE"/>
    <property type="match status" value="1"/>
</dbReference>
<dbReference type="GO" id="GO:0000423">
    <property type="term" value="P:mitophagy"/>
    <property type="evidence" value="ECO:0007669"/>
    <property type="project" value="TreeGrafter"/>
</dbReference>
<dbReference type="EC" id="3.4.22.-" evidence="14"/>
<feature type="domain" description="Large ribosomal subunit protein uL6 alpha-beta" evidence="15">
    <location>
        <begin position="12"/>
        <end position="86"/>
    </location>
</feature>
<dbReference type="GO" id="GO:0000045">
    <property type="term" value="P:autophagosome assembly"/>
    <property type="evidence" value="ECO:0007669"/>
    <property type="project" value="TreeGrafter"/>
</dbReference>
<dbReference type="GO" id="GO:0016485">
    <property type="term" value="P:protein processing"/>
    <property type="evidence" value="ECO:0007669"/>
    <property type="project" value="TreeGrafter"/>
</dbReference>
<dbReference type="GO" id="GO:0005737">
    <property type="term" value="C:cytoplasm"/>
    <property type="evidence" value="ECO:0007669"/>
    <property type="project" value="UniProtKB-SubCell"/>
</dbReference>
<dbReference type="GO" id="GO:0019786">
    <property type="term" value="F:protein-phosphatidylethanolamide deconjugating activity"/>
    <property type="evidence" value="ECO:0007669"/>
    <property type="project" value="InterPro"/>
</dbReference>
<dbReference type="Gene3D" id="3.90.930.12">
    <property type="entry name" value="Ribosomal protein L6, alpha-beta domain"/>
    <property type="match status" value="2"/>
</dbReference>
<dbReference type="InterPro" id="IPR020040">
    <property type="entry name" value="Ribosomal_uL6_a/b-dom"/>
</dbReference>
<dbReference type="GO" id="GO:0019843">
    <property type="term" value="F:rRNA binding"/>
    <property type="evidence" value="ECO:0007669"/>
    <property type="project" value="InterPro"/>
</dbReference>
<evidence type="ECO:0000256" key="13">
    <source>
        <dbReference type="ARBA" id="ARBA00029362"/>
    </source>
</evidence>
<dbReference type="InterPro" id="IPR002359">
    <property type="entry name" value="Ribosomal_uL6_CS2"/>
</dbReference>
<dbReference type="PANTHER" id="PTHR22624">
    <property type="entry name" value="CYSTEINE PROTEASE ATG4"/>
    <property type="match status" value="1"/>
</dbReference>
<dbReference type="GO" id="GO:1990904">
    <property type="term" value="C:ribonucleoprotein complex"/>
    <property type="evidence" value="ECO:0007669"/>
    <property type="project" value="UniProtKB-KW"/>
</dbReference>
<dbReference type="GO" id="GO:0003735">
    <property type="term" value="F:structural constituent of ribosome"/>
    <property type="evidence" value="ECO:0007669"/>
    <property type="project" value="InterPro"/>
</dbReference>
<dbReference type="GO" id="GO:0035973">
    <property type="term" value="P:aggrephagy"/>
    <property type="evidence" value="ECO:0007669"/>
    <property type="project" value="TreeGrafter"/>
</dbReference>
<dbReference type="GO" id="GO:0034727">
    <property type="term" value="P:piecemeal microautophagy of the nucleus"/>
    <property type="evidence" value="ECO:0007669"/>
    <property type="project" value="TreeGrafter"/>
</dbReference>
<dbReference type="Pfam" id="PF00347">
    <property type="entry name" value="Ribosomal_L6"/>
    <property type="match status" value="2"/>
</dbReference>
<dbReference type="GO" id="GO:0006412">
    <property type="term" value="P:translation"/>
    <property type="evidence" value="ECO:0007669"/>
    <property type="project" value="InterPro"/>
</dbReference>
<dbReference type="Proteomes" id="UP000095280">
    <property type="component" value="Unplaced"/>
</dbReference>
<keyword evidence="8" id="KW-0788">Thiol protease</keyword>
<dbReference type="GO" id="GO:0004197">
    <property type="term" value="F:cysteine-type endopeptidase activity"/>
    <property type="evidence" value="ECO:0007669"/>
    <property type="project" value="TreeGrafter"/>
</dbReference>